<dbReference type="WBParaSite" id="Csp11.Scaffold630.g21389.t1">
    <property type="protein sequence ID" value="Csp11.Scaffold630.g21389.t1"/>
    <property type="gene ID" value="Csp11.Scaffold630.g21389"/>
</dbReference>
<organism evidence="2 3">
    <name type="scientific">Caenorhabditis tropicalis</name>
    <dbReference type="NCBI Taxonomy" id="1561998"/>
    <lineage>
        <taxon>Eukaryota</taxon>
        <taxon>Metazoa</taxon>
        <taxon>Ecdysozoa</taxon>
        <taxon>Nematoda</taxon>
        <taxon>Chromadorea</taxon>
        <taxon>Rhabditida</taxon>
        <taxon>Rhabditina</taxon>
        <taxon>Rhabditomorpha</taxon>
        <taxon>Rhabditoidea</taxon>
        <taxon>Rhabditidae</taxon>
        <taxon>Peloderinae</taxon>
        <taxon>Caenorhabditis</taxon>
    </lineage>
</organism>
<reference evidence="3" key="1">
    <citation type="submission" date="2016-11" db="UniProtKB">
        <authorList>
            <consortium name="WormBaseParasite"/>
        </authorList>
    </citation>
    <scope>IDENTIFICATION</scope>
</reference>
<dbReference type="PANTHER" id="PTHR23124:SF129">
    <property type="entry name" value="C-TYPE LECTIN DOMAIN-CONTAINING PROTEIN"/>
    <property type="match status" value="1"/>
</dbReference>
<sequence>MVNTTDEEAPEAITMVEGVAAIPDGKDSIEDPVDGVSKCSEGNTPSRMPRPGVGILGHVSALSLISQSSGSIWLGAKRTSSCSSSPLSSTCNSMNSFRWTDGSTQGTQGLLWNTNQPDNAHAQTQQCLVALASRSQTIQDQWRWEANRLDDVACGGTVGENGPRAIRAYACGKRA</sequence>
<accession>A0A1I7V177</accession>
<dbReference type="STRING" id="1561998.A0A1I7V177"/>
<name>A0A1I7V177_9PELO</name>
<dbReference type="PANTHER" id="PTHR23124">
    <property type="entry name" value="C-TYPE LECTIN DOMAIN-CONTAINING PROTEIN-RELATED-RELATED"/>
    <property type="match status" value="1"/>
</dbReference>
<dbReference type="Proteomes" id="UP000095282">
    <property type="component" value="Unplaced"/>
</dbReference>
<keyword evidence="2" id="KW-1185">Reference proteome</keyword>
<evidence type="ECO:0000259" key="1">
    <source>
        <dbReference type="PROSITE" id="PS50041"/>
    </source>
</evidence>
<feature type="domain" description="C-type lectin" evidence="1">
    <location>
        <begin position="63"/>
        <end position="143"/>
    </location>
</feature>
<dbReference type="InterPro" id="IPR016187">
    <property type="entry name" value="CTDL_fold"/>
</dbReference>
<dbReference type="InterPro" id="IPR016186">
    <property type="entry name" value="C-type_lectin-like/link_sf"/>
</dbReference>
<evidence type="ECO:0000313" key="2">
    <source>
        <dbReference type="Proteomes" id="UP000095282"/>
    </source>
</evidence>
<dbReference type="AlphaFoldDB" id="A0A1I7V177"/>
<dbReference type="Gene3D" id="3.10.100.10">
    <property type="entry name" value="Mannose-Binding Protein A, subunit A"/>
    <property type="match status" value="1"/>
</dbReference>
<evidence type="ECO:0000313" key="3">
    <source>
        <dbReference type="WBParaSite" id="Csp11.Scaffold630.g21389.t1"/>
    </source>
</evidence>
<protein>
    <submittedName>
        <fullName evidence="3">C-type lectin domain-containing protein</fullName>
    </submittedName>
</protein>
<dbReference type="SUPFAM" id="SSF56436">
    <property type="entry name" value="C-type lectin-like"/>
    <property type="match status" value="1"/>
</dbReference>
<proteinExistence type="predicted"/>
<dbReference type="InterPro" id="IPR001304">
    <property type="entry name" value="C-type_lectin-like"/>
</dbReference>
<dbReference type="eggNOG" id="KOG4297">
    <property type="taxonomic scope" value="Eukaryota"/>
</dbReference>
<dbReference type="PROSITE" id="PS50041">
    <property type="entry name" value="C_TYPE_LECTIN_2"/>
    <property type="match status" value="1"/>
</dbReference>